<name>A0A511BM85_9PROT</name>
<gene>
    <name evidence="8 11" type="primary">fmt</name>
    <name evidence="11" type="ORF">SSA02_06100</name>
</gene>
<dbReference type="InterPro" id="IPR011034">
    <property type="entry name" value="Formyl_transferase-like_C_sf"/>
</dbReference>
<evidence type="ECO:0000313" key="12">
    <source>
        <dbReference type="Proteomes" id="UP000321405"/>
    </source>
</evidence>
<dbReference type="CDD" id="cd08704">
    <property type="entry name" value="Met_tRNA_FMT_C"/>
    <property type="match status" value="1"/>
</dbReference>
<dbReference type="SUPFAM" id="SSF53328">
    <property type="entry name" value="Formyltransferase"/>
    <property type="match status" value="1"/>
</dbReference>
<comment type="caution">
    <text evidence="11">The sequence shown here is derived from an EMBL/GenBank/DDBJ whole genome shotgun (WGS) entry which is preliminary data.</text>
</comment>
<dbReference type="HAMAP" id="MF_00182">
    <property type="entry name" value="Formyl_trans"/>
    <property type="match status" value="1"/>
</dbReference>
<dbReference type="InterPro" id="IPR002376">
    <property type="entry name" value="Formyl_transf_N"/>
</dbReference>
<dbReference type="Pfam" id="PF02911">
    <property type="entry name" value="Formyl_trans_C"/>
    <property type="match status" value="1"/>
</dbReference>
<dbReference type="Gene3D" id="3.10.25.10">
    <property type="entry name" value="Formyl transferase, C-terminal domain"/>
    <property type="match status" value="1"/>
</dbReference>
<dbReference type="InterPro" id="IPR041711">
    <property type="entry name" value="Met-tRNA-FMT_N"/>
</dbReference>
<feature type="domain" description="Formyl transferase N-terminal" evidence="9">
    <location>
        <begin position="1"/>
        <end position="180"/>
    </location>
</feature>
<accession>A0A511BM85</accession>
<comment type="function">
    <text evidence="1 8">Attaches a formyl group to the free amino group of methionyl-tRNA(fMet). The formyl group appears to play a dual role in the initiator identity of N-formylmethionyl-tRNA by promoting its recognition by IF2 and preventing the misappropriation of this tRNA by the elongation apparatus.</text>
</comment>
<dbReference type="Proteomes" id="UP000321405">
    <property type="component" value="Unassembled WGS sequence"/>
</dbReference>
<feature type="binding site" evidence="8">
    <location>
        <begin position="110"/>
        <end position="113"/>
    </location>
    <ligand>
        <name>(6S)-5,6,7,8-tetrahydrofolate</name>
        <dbReference type="ChEBI" id="CHEBI:57453"/>
    </ligand>
</feature>
<dbReference type="PANTHER" id="PTHR11138">
    <property type="entry name" value="METHIONYL-TRNA FORMYLTRANSFERASE"/>
    <property type="match status" value="1"/>
</dbReference>
<protein>
    <recommendedName>
        <fullName evidence="4 8">Methionyl-tRNA formyltransferase</fullName>
        <ecNumber evidence="3 8">2.1.2.9</ecNumber>
    </recommendedName>
</protein>
<dbReference type="AlphaFoldDB" id="A0A511BM85"/>
<evidence type="ECO:0000256" key="6">
    <source>
        <dbReference type="ARBA" id="ARBA00022917"/>
    </source>
</evidence>
<comment type="similarity">
    <text evidence="2 8">Belongs to the Fmt family.</text>
</comment>
<organism evidence="11 12">
    <name type="scientific">Swaminathania salitolerans</name>
    <dbReference type="NCBI Taxonomy" id="182838"/>
    <lineage>
        <taxon>Bacteria</taxon>
        <taxon>Pseudomonadati</taxon>
        <taxon>Pseudomonadota</taxon>
        <taxon>Alphaproteobacteria</taxon>
        <taxon>Acetobacterales</taxon>
        <taxon>Acetobacteraceae</taxon>
        <taxon>Swaminathania</taxon>
    </lineage>
</organism>
<evidence type="ECO:0000256" key="4">
    <source>
        <dbReference type="ARBA" id="ARBA00016014"/>
    </source>
</evidence>
<dbReference type="EC" id="2.1.2.9" evidence="3 8"/>
<keyword evidence="6 8" id="KW-0648">Protein biosynthesis</keyword>
<sequence length="316" mass="33888">MRLVFMGTPDFAVPVLEALRAQQHEIVQVYTQPPRPAGRGKALRPSPVHRAAEAAGIPVRCPTRLRHDVAEHAFFRALDADLAIVVAYGLILPQTMLDAPRLGCLNVHASLLPRWRGASPIQSAILAGDGRSGVSIMQMDAGLDTGDVLAEAAIDLSPRETASGLHDRLSLLGAELLLETLQRPFAPTPQPEHGVTYAERLTRESGRIDWRDTAAAIDRQIRGLTPWPGAFTTLDGVVLKIGAAEPVAIDHALADDAAMTPGTTLDSKLTILCGRNTEGESNALRITRLQRPGKAMMPAEAFLRGTPLAKGTRLGE</sequence>
<dbReference type="PANTHER" id="PTHR11138:SF5">
    <property type="entry name" value="METHIONYL-TRNA FORMYLTRANSFERASE, MITOCHONDRIAL"/>
    <property type="match status" value="1"/>
</dbReference>
<dbReference type="InterPro" id="IPR037022">
    <property type="entry name" value="Formyl_trans_C_sf"/>
</dbReference>
<dbReference type="Gene3D" id="3.40.50.170">
    <property type="entry name" value="Formyl transferase, N-terminal domain"/>
    <property type="match status" value="1"/>
</dbReference>
<evidence type="ECO:0000256" key="8">
    <source>
        <dbReference type="HAMAP-Rule" id="MF_00182"/>
    </source>
</evidence>
<dbReference type="Pfam" id="PF00551">
    <property type="entry name" value="Formyl_trans_N"/>
    <property type="match status" value="1"/>
</dbReference>
<keyword evidence="12" id="KW-1185">Reference proteome</keyword>
<dbReference type="InterPro" id="IPR005794">
    <property type="entry name" value="Fmt"/>
</dbReference>
<dbReference type="RefSeq" id="WP_147092394.1">
    <property type="nucleotide sequence ID" value="NZ_BJVC01000001.1"/>
</dbReference>
<dbReference type="GO" id="GO:0005829">
    <property type="term" value="C:cytosol"/>
    <property type="evidence" value="ECO:0007669"/>
    <property type="project" value="TreeGrafter"/>
</dbReference>
<dbReference type="GO" id="GO:0004479">
    <property type="term" value="F:methionyl-tRNA formyltransferase activity"/>
    <property type="evidence" value="ECO:0007669"/>
    <property type="project" value="UniProtKB-UniRule"/>
</dbReference>
<evidence type="ECO:0000256" key="5">
    <source>
        <dbReference type="ARBA" id="ARBA00022679"/>
    </source>
</evidence>
<reference evidence="11 12" key="1">
    <citation type="submission" date="2019-07" db="EMBL/GenBank/DDBJ databases">
        <title>Whole genome shotgun sequence of Swaminathania salitolerans NBRC 104436.</title>
        <authorList>
            <person name="Hosoyama A."/>
            <person name="Uohara A."/>
            <person name="Ohji S."/>
            <person name="Ichikawa N."/>
        </authorList>
    </citation>
    <scope>NUCLEOTIDE SEQUENCE [LARGE SCALE GENOMIC DNA]</scope>
    <source>
        <strain evidence="11 12">NBRC 104436</strain>
    </source>
</reference>
<dbReference type="SUPFAM" id="SSF50486">
    <property type="entry name" value="FMT C-terminal domain-like"/>
    <property type="match status" value="1"/>
</dbReference>
<dbReference type="EMBL" id="BJVC01000001">
    <property type="protein sequence ID" value="GEL01447.1"/>
    <property type="molecule type" value="Genomic_DNA"/>
</dbReference>
<evidence type="ECO:0000256" key="3">
    <source>
        <dbReference type="ARBA" id="ARBA00012261"/>
    </source>
</evidence>
<evidence type="ECO:0000256" key="1">
    <source>
        <dbReference type="ARBA" id="ARBA00002606"/>
    </source>
</evidence>
<dbReference type="InterPro" id="IPR044135">
    <property type="entry name" value="Met-tRNA-FMT_C"/>
</dbReference>
<evidence type="ECO:0000256" key="2">
    <source>
        <dbReference type="ARBA" id="ARBA00010699"/>
    </source>
</evidence>
<dbReference type="InterPro" id="IPR001555">
    <property type="entry name" value="GART_AS"/>
</dbReference>
<comment type="catalytic activity">
    <reaction evidence="7 8">
        <text>L-methionyl-tRNA(fMet) + (6R)-10-formyltetrahydrofolate = N-formyl-L-methionyl-tRNA(fMet) + (6S)-5,6,7,8-tetrahydrofolate + H(+)</text>
        <dbReference type="Rhea" id="RHEA:24380"/>
        <dbReference type="Rhea" id="RHEA-COMP:9952"/>
        <dbReference type="Rhea" id="RHEA-COMP:9953"/>
        <dbReference type="ChEBI" id="CHEBI:15378"/>
        <dbReference type="ChEBI" id="CHEBI:57453"/>
        <dbReference type="ChEBI" id="CHEBI:78530"/>
        <dbReference type="ChEBI" id="CHEBI:78844"/>
        <dbReference type="ChEBI" id="CHEBI:195366"/>
        <dbReference type="EC" id="2.1.2.9"/>
    </reaction>
</comment>
<dbReference type="CDD" id="cd08646">
    <property type="entry name" value="FMT_core_Met-tRNA-FMT_N"/>
    <property type="match status" value="1"/>
</dbReference>
<evidence type="ECO:0000256" key="7">
    <source>
        <dbReference type="ARBA" id="ARBA00048558"/>
    </source>
</evidence>
<feature type="domain" description="Formyl transferase C-terminal" evidence="10">
    <location>
        <begin position="200"/>
        <end position="306"/>
    </location>
</feature>
<evidence type="ECO:0000259" key="9">
    <source>
        <dbReference type="Pfam" id="PF00551"/>
    </source>
</evidence>
<dbReference type="InterPro" id="IPR005793">
    <property type="entry name" value="Formyl_trans_C"/>
</dbReference>
<dbReference type="InterPro" id="IPR036477">
    <property type="entry name" value="Formyl_transf_N_sf"/>
</dbReference>
<proteinExistence type="inferred from homology"/>
<evidence type="ECO:0000313" key="11">
    <source>
        <dbReference type="EMBL" id="GEL01447.1"/>
    </source>
</evidence>
<keyword evidence="5 8" id="KW-0808">Transferase</keyword>
<evidence type="ECO:0000259" key="10">
    <source>
        <dbReference type="Pfam" id="PF02911"/>
    </source>
</evidence>
<dbReference type="PROSITE" id="PS00373">
    <property type="entry name" value="GART"/>
    <property type="match status" value="1"/>
</dbReference>
<dbReference type="NCBIfam" id="TIGR00460">
    <property type="entry name" value="fmt"/>
    <property type="match status" value="1"/>
</dbReference>
<dbReference type="OrthoDB" id="9802815at2"/>